<dbReference type="PANTHER" id="PTHR12327:SF0">
    <property type="entry name" value="ALPHA-TUBULIN N-ACETYLTRANSFERASE 1"/>
    <property type="match status" value="1"/>
</dbReference>
<evidence type="ECO:0000259" key="4">
    <source>
        <dbReference type="PROSITE" id="PS51730"/>
    </source>
</evidence>
<sequence>MQVNPELRLTLKDSPIHVFDRTLFKWVLPRKNPGFEQLINQLGIAASKNKNLRKPITTMTKCVDSNDDSLTVYISWEEKDGAILVHGFVKTARKKLYLRDSKELPYVEHPLCVMDYFFVDNNQDKAIELIDFILEKEQTTIHECAFDEPSQDLKTLLESHYNLSIPVPQAIHFLVYESFFDGLTSVDQSQQQYSSSTTSSRASPTPLSHRSTDQVSDLIHHNVRPEPTVRAAPDTPQGRKFTRDFGHHSIW</sequence>
<dbReference type="Pfam" id="PF05301">
    <property type="entry name" value="Acetyltransf_16"/>
    <property type="match status" value="1"/>
</dbReference>
<dbReference type="InterPro" id="IPR038746">
    <property type="entry name" value="Atat"/>
</dbReference>
<dbReference type="EMBL" id="CAJFCW020000006">
    <property type="protein sequence ID" value="CAG9125995.1"/>
    <property type="molecule type" value="Genomic_DNA"/>
</dbReference>
<dbReference type="InterPro" id="IPR007965">
    <property type="entry name" value="GNAT_ATAT"/>
</dbReference>
<comment type="caution">
    <text evidence="5">The sequence shown here is derived from an EMBL/GenBank/DDBJ whole genome shotgun (WGS) entry which is preliminary data.</text>
</comment>
<evidence type="ECO:0000256" key="2">
    <source>
        <dbReference type="ARBA" id="ARBA00023315"/>
    </source>
</evidence>
<name>A0A811LM73_9BILA</name>
<dbReference type="OrthoDB" id="447510at2759"/>
<feature type="region of interest" description="Disordered" evidence="3">
    <location>
        <begin position="191"/>
        <end position="251"/>
    </location>
</feature>
<dbReference type="PROSITE" id="PS51730">
    <property type="entry name" value="GNAT_ATAT"/>
    <property type="match status" value="1"/>
</dbReference>
<protein>
    <recommendedName>
        <fullName evidence="4">N-acetyltransferase domain-containing protein</fullName>
    </recommendedName>
</protein>
<dbReference type="GO" id="GO:0005874">
    <property type="term" value="C:microtubule"/>
    <property type="evidence" value="ECO:0007669"/>
    <property type="project" value="InterPro"/>
</dbReference>
<proteinExistence type="predicted"/>
<feature type="compositionally biased region" description="Low complexity" evidence="3">
    <location>
        <begin position="191"/>
        <end position="205"/>
    </location>
</feature>
<dbReference type="Gene3D" id="3.40.630.30">
    <property type="match status" value="1"/>
</dbReference>
<evidence type="ECO:0000256" key="3">
    <source>
        <dbReference type="SAM" id="MobiDB-lite"/>
    </source>
</evidence>
<feature type="compositionally biased region" description="Polar residues" evidence="3">
    <location>
        <begin position="206"/>
        <end position="215"/>
    </location>
</feature>
<evidence type="ECO:0000313" key="6">
    <source>
        <dbReference type="Proteomes" id="UP000614601"/>
    </source>
</evidence>
<feature type="domain" description="N-acetyltransferase" evidence="4">
    <location>
        <begin position="1"/>
        <end position="180"/>
    </location>
</feature>
<dbReference type="PANTHER" id="PTHR12327">
    <property type="entry name" value="ALPHA-TUBULIN N-ACETYLTRANSFERASE 1"/>
    <property type="match status" value="1"/>
</dbReference>
<dbReference type="Proteomes" id="UP000614601">
    <property type="component" value="Unassembled WGS sequence"/>
</dbReference>
<accession>A0A811LM73</accession>
<dbReference type="Proteomes" id="UP000783686">
    <property type="component" value="Unassembled WGS sequence"/>
</dbReference>
<gene>
    <name evidence="5" type="ORF">BOKJ2_LOCUS13258</name>
</gene>
<keyword evidence="2" id="KW-0012">Acyltransferase</keyword>
<reference evidence="5" key="1">
    <citation type="submission" date="2020-09" db="EMBL/GenBank/DDBJ databases">
        <authorList>
            <person name="Kikuchi T."/>
        </authorList>
    </citation>
    <scope>NUCLEOTIDE SEQUENCE</scope>
    <source>
        <strain evidence="5">SH1</strain>
    </source>
</reference>
<evidence type="ECO:0000256" key="1">
    <source>
        <dbReference type="ARBA" id="ARBA00022679"/>
    </source>
</evidence>
<evidence type="ECO:0000313" key="5">
    <source>
        <dbReference type="EMBL" id="CAD5229199.1"/>
    </source>
</evidence>
<dbReference type="GO" id="GO:0019799">
    <property type="term" value="F:tubulin N-acetyltransferase activity"/>
    <property type="evidence" value="ECO:0007669"/>
    <property type="project" value="InterPro"/>
</dbReference>
<dbReference type="AlphaFoldDB" id="A0A811LM73"/>
<feature type="compositionally biased region" description="Basic and acidic residues" evidence="3">
    <location>
        <begin position="241"/>
        <end position="251"/>
    </location>
</feature>
<keyword evidence="1" id="KW-0808">Transferase</keyword>
<keyword evidence="6" id="KW-1185">Reference proteome</keyword>
<dbReference type="EMBL" id="CAJFDH010000006">
    <property type="protein sequence ID" value="CAD5229199.1"/>
    <property type="molecule type" value="Genomic_DNA"/>
</dbReference>
<organism evidence="5 6">
    <name type="scientific">Bursaphelenchus okinawaensis</name>
    <dbReference type="NCBI Taxonomy" id="465554"/>
    <lineage>
        <taxon>Eukaryota</taxon>
        <taxon>Metazoa</taxon>
        <taxon>Ecdysozoa</taxon>
        <taxon>Nematoda</taxon>
        <taxon>Chromadorea</taxon>
        <taxon>Rhabditida</taxon>
        <taxon>Tylenchina</taxon>
        <taxon>Tylenchomorpha</taxon>
        <taxon>Aphelenchoidea</taxon>
        <taxon>Aphelenchoididae</taxon>
        <taxon>Bursaphelenchus</taxon>
    </lineage>
</organism>